<reference evidence="5" key="1">
    <citation type="journal article" date="2014" name="Int. J. Syst. Evol. Microbiol.">
        <title>Complete genome sequence of Corynebacterium casei LMG S-19264T (=DSM 44701T), isolated from a smear-ripened cheese.</title>
        <authorList>
            <consortium name="US DOE Joint Genome Institute (JGI-PGF)"/>
            <person name="Walter F."/>
            <person name="Albersmeier A."/>
            <person name="Kalinowski J."/>
            <person name="Ruckert C."/>
        </authorList>
    </citation>
    <scope>NUCLEOTIDE SEQUENCE</scope>
    <source>
        <strain evidence="5">CCM 7684</strain>
    </source>
</reference>
<dbReference type="NCBIfam" id="NF009932">
    <property type="entry name" value="PRK13395.1"/>
    <property type="match status" value="1"/>
</dbReference>
<gene>
    <name evidence="5" type="primary">allA</name>
    <name evidence="5" type="ORF">GCM10007276_18360</name>
</gene>
<dbReference type="Pfam" id="PF04115">
    <property type="entry name" value="Ureidogly_lyase"/>
    <property type="match status" value="1"/>
</dbReference>
<dbReference type="InterPro" id="IPR007247">
    <property type="entry name" value="Ureidogly_lyase"/>
</dbReference>
<dbReference type="Proteomes" id="UP000602745">
    <property type="component" value="Unassembled WGS sequence"/>
</dbReference>
<evidence type="ECO:0000256" key="4">
    <source>
        <dbReference type="ARBA" id="ARBA00047684"/>
    </source>
</evidence>
<sequence length="169" mass="18409">MQTAAATLQIRPTPLTREAFAPFGDVIEMQPGGGYAINGGTSWRWDDVAALDLTREGGQPLLSLFRTEPCQLPLTIAFLERHPLSSQAFVPLSQRPFLVVVAPPGEQIKPSDIRAFLTAPGQGVNYAAGVWHHPLLALHSSSDFAVLGRRGPDENCDLHHFDHPITLVQ</sequence>
<dbReference type="PANTHER" id="PTHR21221:SF1">
    <property type="entry name" value="UREIDOGLYCOLATE LYASE"/>
    <property type="match status" value="1"/>
</dbReference>
<dbReference type="GO" id="GO:0000256">
    <property type="term" value="P:allantoin catabolic process"/>
    <property type="evidence" value="ECO:0007669"/>
    <property type="project" value="InterPro"/>
</dbReference>
<dbReference type="InterPro" id="IPR047233">
    <property type="entry name" value="UAH_cupin"/>
</dbReference>
<name>A0A8J2YH70_9RHOB</name>
<dbReference type="InterPro" id="IPR011051">
    <property type="entry name" value="RmlC_Cupin_sf"/>
</dbReference>
<accession>A0A8J2YH70</accession>
<keyword evidence="6" id="KW-1185">Reference proteome</keyword>
<proteinExistence type="predicted"/>
<comment type="catalytic activity">
    <reaction evidence="4">
        <text>(S)-ureidoglycolate = urea + glyoxylate</text>
        <dbReference type="Rhea" id="RHEA:11304"/>
        <dbReference type="ChEBI" id="CHEBI:16199"/>
        <dbReference type="ChEBI" id="CHEBI:36655"/>
        <dbReference type="ChEBI" id="CHEBI:57296"/>
        <dbReference type="EC" id="4.3.2.3"/>
    </reaction>
</comment>
<dbReference type="GO" id="GO:0050385">
    <property type="term" value="F:ureidoglycolate lyase activity"/>
    <property type="evidence" value="ECO:0007669"/>
    <property type="project" value="UniProtKB-EC"/>
</dbReference>
<comment type="subunit">
    <text evidence="1">Homodimer.</text>
</comment>
<dbReference type="Gene3D" id="2.60.120.480">
    <property type="entry name" value="Ureidoglycolate hydrolase"/>
    <property type="match status" value="1"/>
</dbReference>
<evidence type="ECO:0000256" key="3">
    <source>
        <dbReference type="ARBA" id="ARBA00023239"/>
    </source>
</evidence>
<evidence type="ECO:0000313" key="5">
    <source>
        <dbReference type="EMBL" id="GGE41308.1"/>
    </source>
</evidence>
<dbReference type="AlphaFoldDB" id="A0A8J2YH70"/>
<evidence type="ECO:0000313" key="6">
    <source>
        <dbReference type="Proteomes" id="UP000602745"/>
    </source>
</evidence>
<dbReference type="SUPFAM" id="SSF51182">
    <property type="entry name" value="RmlC-like cupins"/>
    <property type="match status" value="1"/>
</dbReference>
<keyword evidence="2" id="KW-0659">Purine metabolism</keyword>
<organism evidence="5 6">
    <name type="scientific">Agaricicola taiwanensis</name>
    <dbReference type="NCBI Taxonomy" id="591372"/>
    <lineage>
        <taxon>Bacteria</taxon>
        <taxon>Pseudomonadati</taxon>
        <taxon>Pseudomonadota</taxon>
        <taxon>Alphaproteobacteria</taxon>
        <taxon>Rhodobacterales</taxon>
        <taxon>Paracoccaceae</taxon>
        <taxon>Agaricicola</taxon>
    </lineage>
</organism>
<keyword evidence="3 5" id="KW-0456">Lyase</keyword>
<dbReference type="EMBL" id="BMCP01000002">
    <property type="protein sequence ID" value="GGE41308.1"/>
    <property type="molecule type" value="Genomic_DNA"/>
</dbReference>
<dbReference type="CDD" id="cd20298">
    <property type="entry name" value="cupin_UAH"/>
    <property type="match status" value="1"/>
</dbReference>
<dbReference type="GO" id="GO:0004848">
    <property type="term" value="F:ureidoglycolate hydrolase activity"/>
    <property type="evidence" value="ECO:0007669"/>
    <property type="project" value="InterPro"/>
</dbReference>
<dbReference type="GO" id="GO:0006144">
    <property type="term" value="P:purine nucleobase metabolic process"/>
    <property type="evidence" value="ECO:0007669"/>
    <property type="project" value="UniProtKB-KW"/>
</dbReference>
<dbReference type="RefSeq" id="WP_188409440.1">
    <property type="nucleotide sequence ID" value="NZ_BMCP01000002.1"/>
</dbReference>
<evidence type="ECO:0000256" key="1">
    <source>
        <dbReference type="ARBA" id="ARBA00011738"/>
    </source>
</evidence>
<dbReference type="PANTHER" id="PTHR21221">
    <property type="entry name" value="UREIDOGLYCOLATE HYDROLASE"/>
    <property type="match status" value="1"/>
</dbReference>
<evidence type="ECO:0000256" key="2">
    <source>
        <dbReference type="ARBA" id="ARBA00022631"/>
    </source>
</evidence>
<dbReference type="PIRSF" id="PIRSF017306">
    <property type="entry name" value="Ureidogly_hydro"/>
    <property type="match status" value="1"/>
</dbReference>
<protein>
    <submittedName>
        <fullName evidence="5">Ureidoglycolate lyase</fullName>
    </submittedName>
</protein>
<comment type="caution">
    <text evidence="5">The sequence shown here is derived from an EMBL/GenBank/DDBJ whole genome shotgun (WGS) entry which is preliminary data.</text>
</comment>
<reference evidence="5" key="2">
    <citation type="submission" date="2020-09" db="EMBL/GenBank/DDBJ databases">
        <authorList>
            <person name="Sun Q."/>
            <person name="Sedlacek I."/>
        </authorList>
    </citation>
    <scope>NUCLEOTIDE SEQUENCE</scope>
    <source>
        <strain evidence="5">CCM 7684</strain>
    </source>
</reference>
<dbReference type="InterPro" id="IPR024060">
    <property type="entry name" value="Ureidoglycolate_lyase_dom_sf"/>
</dbReference>